<evidence type="ECO:0000256" key="1">
    <source>
        <dbReference type="ARBA" id="ARBA00004123"/>
    </source>
</evidence>
<keyword evidence="6" id="KW-0175">Coiled coil</keyword>
<evidence type="ECO:0000256" key="4">
    <source>
        <dbReference type="ARBA" id="ARBA00022833"/>
    </source>
</evidence>
<dbReference type="EMBL" id="LN835308">
    <property type="protein sequence ID" value="CRH04111.1"/>
    <property type="molecule type" value="Genomic_DNA"/>
</dbReference>
<proteinExistence type="predicted"/>
<dbReference type="VEuPathDB" id="PlasmoDB:PRELSG_1348700"/>
<dbReference type="PANTHER" id="PTHR13173">
    <property type="entry name" value="WW DOMAIN BINDING PROTEIN 4"/>
    <property type="match status" value="1"/>
</dbReference>
<dbReference type="GeneID" id="39738421"/>
<dbReference type="KEGG" id="prel:PRELSG_1348700"/>
<dbReference type="OMA" id="NCWLSGH"/>
<feature type="domain" description="Matrin-type" evidence="7">
    <location>
        <begin position="11"/>
        <end position="42"/>
    </location>
</feature>
<dbReference type="InterPro" id="IPR000690">
    <property type="entry name" value="Matrin/U1-C_Znf_C2H2"/>
</dbReference>
<evidence type="ECO:0000313" key="9">
    <source>
        <dbReference type="Proteomes" id="UP000220158"/>
    </source>
</evidence>
<evidence type="ECO:0000256" key="6">
    <source>
        <dbReference type="SAM" id="Coils"/>
    </source>
</evidence>
<evidence type="ECO:0000256" key="5">
    <source>
        <dbReference type="ARBA" id="ARBA00023242"/>
    </source>
</evidence>
<keyword evidence="4" id="KW-0862">Zinc</keyword>
<dbReference type="PROSITE" id="PS50171">
    <property type="entry name" value="ZF_MATRIN"/>
    <property type="match status" value="1"/>
</dbReference>
<organism evidence="8 9">
    <name type="scientific">Plasmodium relictum</name>
    <dbReference type="NCBI Taxonomy" id="85471"/>
    <lineage>
        <taxon>Eukaryota</taxon>
        <taxon>Sar</taxon>
        <taxon>Alveolata</taxon>
        <taxon>Apicomplexa</taxon>
        <taxon>Aconoidasida</taxon>
        <taxon>Haemosporida</taxon>
        <taxon>Plasmodiidae</taxon>
        <taxon>Plasmodium</taxon>
        <taxon>Plasmodium (Haemamoeba)</taxon>
    </lineage>
</organism>
<dbReference type="OrthoDB" id="191651at2759"/>
<dbReference type="InterPro" id="IPR040023">
    <property type="entry name" value="WBP4"/>
</dbReference>
<gene>
    <name evidence="8" type="ORF">PRELSG_1348700</name>
</gene>
<reference evidence="8 9" key="1">
    <citation type="submission" date="2015-04" db="EMBL/GenBank/DDBJ databases">
        <authorList>
            <consortium name="Pathogen Informatics"/>
        </authorList>
    </citation>
    <scope>NUCLEOTIDE SEQUENCE [LARGE SCALE GENOMIC DNA]</scope>
    <source>
        <strain evidence="8 9">SGS1</strain>
    </source>
</reference>
<name>A0A1J1HE85_PLARL</name>
<protein>
    <submittedName>
        <fullName evidence="8">U1 small nuclear ribonucleoprotein C, putative</fullName>
    </submittedName>
</protein>
<keyword evidence="5" id="KW-0539">Nucleus</keyword>
<dbReference type="GO" id="GO:0008270">
    <property type="term" value="F:zinc ion binding"/>
    <property type="evidence" value="ECO:0007669"/>
    <property type="project" value="UniProtKB-KW"/>
</dbReference>
<accession>A0A1J1HE85</accession>
<dbReference type="RefSeq" id="XP_028536117.1">
    <property type="nucleotide sequence ID" value="XM_028679030.1"/>
</dbReference>
<keyword evidence="8" id="KW-0687">Ribonucleoprotein</keyword>
<sequence>MTDYWISTKKHYCETCNCWISGHKVNIKNHEKSSRHIENFKRLINESFKRKEKETKDKEFIEKELRKLENVEKEYLSTLKKNDKSTQLDSSFHFNTCNSSNKNYQRWILMIHEDTGSLVFFNKLNNQITYEKPKDFYEKLPEYQTFSEQNGWFKYFDYNSNNFYYYNINNSEIIWQYSVSTINEFINFVKKYESLCKDKNLSNIIENINQNIKSNNLCNKINLNNNSYYTNYPVNFSQNNNFIFNNYNLLNLQGKMNLNDNIEKMENKKEKEKMHMIINSHKSNSNNDMNNLDNTNINNNTDNISNYGRINGNSSYNSFDKNDERISNLKNKTDDTIKKNKVEVESENYSNLNETNVINEKHKMDSKILIEEKQIKNNSDKEKKKKIIDINLSSKKANNTFSNLNDKKEYTEKIKKKNAKNTNYENGHEEKDECNKNECSEAAIPGAWQEVRKDISTISNESIEDIFYNIKSNREIEEEEIAQLQENIRYEYSTYNEFYIKKKELESEDLYLNQEFRFVKKPIYKKSIDKNINKKVEFAKRNIKITKNKKGVIK</sequence>
<dbReference type="AlphaFoldDB" id="A0A1J1HE85"/>
<dbReference type="PANTHER" id="PTHR13173:SF10">
    <property type="entry name" value="WW DOMAIN-BINDING PROTEIN 4"/>
    <property type="match status" value="1"/>
</dbReference>
<evidence type="ECO:0000256" key="2">
    <source>
        <dbReference type="ARBA" id="ARBA00022723"/>
    </source>
</evidence>
<keyword evidence="9" id="KW-1185">Reference proteome</keyword>
<keyword evidence="2" id="KW-0479">Metal-binding</keyword>
<evidence type="ECO:0000259" key="7">
    <source>
        <dbReference type="PROSITE" id="PS50171"/>
    </source>
</evidence>
<comment type="subcellular location">
    <subcellularLocation>
        <location evidence="1">Nucleus</location>
    </subcellularLocation>
</comment>
<dbReference type="Proteomes" id="UP000220158">
    <property type="component" value="Chromosome 13"/>
</dbReference>
<keyword evidence="3" id="KW-0863">Zinc-finger</keyword>
<evidence type="ECO:0000256" key="3">
    <source>
        <dbReference type="ARBA" id="ARBA00022771"/>
    </source>
</evidence>
<dbReference type="GO" id="GO:0071011">
    <property type="term" value="C:precatalytic spliceosome"/>
    <property type="evidence" value="ECO:0007669"/>
    <property type="project" value="TreeGrafter"/>
</dbReference>
<dbReference type="GO" id="GO:0000398">
    <property type="term" value="P:mRNA splicing, via spliceosome"/>
    <property type="evidence" value="ECO:0007669"/>
    <property type="project" value="InterPro"/>
</dbReference>
<feature type="coiled-coil region" evidence="6">
    <location>
        <begin position="51"/>
        <end position="81"/>
    </location>
</feature>
<evidence type="ECO:0000313" key="8">
    <source>
        <dbReference type="EMBL" id="CRH04111.1"/>
    </source>
</evidence>
<dbReference type="GO" id="GO:0003723">
    <property type="term" value="F:RNA binding"/>
    <property type="evidence" value="ECO:0007669"/>
    <property type="project" value="TreeGrafter"/>
</dbReference>